<dbReference type="InterPro" id="IPR008325">
    <property type="entry name" value="EipA-like"/>
</dbReference>
<reference evidence="2" key="1">
    <citation type="journal article" date="2017" name="Genome Biol. Evol.">
        <title>Evolutionary Dynamics of Pathoadaptation Revealed by Three Independent Acquisitions of the VirB/D4 Type IV Secretion System in Bartonella.</title>
        <authorList>
            <person name="Harms A."/>
            <person name="Segers F.H."/>
            <person name="Quebatte M."/>
            <person name="Mistl C."/>
            <person name="Manfredi P."/>
            <person name="Korner J."/>
            <person name="Chomel B.B."/>
            <person name="Kosoy M."/>
            <person name="Maruyama S."/>
            <person name="Engel P."/>
            <person name="Dehio C."/>
        </authorList>
    </citation>
    <scope>NUCLEOTIDE SEQUENCE [LARGE SCALE GENOMIC DNA]</scope>
    <source>
        <strain evidence="2">R1</strain>
    </source>
</reference>
<evidence type="ECO:0000313" key="2">
    <source>
        <dbReference type="Proteomes" id="UP000190811"/>
    </source>
</evidence>
<evidence type="ECO:0000313" key="1">
    <source>
        <dbReference type="EMBL" id="AQX31060.1"/>
    </source>
</evidence>
<name>A0A1S6XQZ5_BARSR</name>
<dbReference type="STRING" id="687861.BscR1v2_011350"/>
<proteinExistence type="predicted"/>
<protein>
    <recommendedName>
        <fullName evidence="3">DUF1134 domain-containing protein</fullName>
    </recommendedName>
</protein>
<sequence>MILIYDLNDINNLWGRYGGISGSAYLIAGVGFHALKRNNTLLIPVRTGVGARLGINMGYLKLTPMPTWNPF</sequence>
<dbReference type="Proteomes" id="UP000190811">
    <property type="component" value="Chromosome"/>
</dbReference>
<gene>
    <name evidence="1" type="ORF">BscR1v2_011350</name>
</gene>
<accession>A0A1S6XQZ5</accession>
<dbReference type="EMBL" id="CP019789">
    <property type="protein sequence ID" value="AQX31060.1"/>
    <property type="molecule type" value="Genomic_DNA"/>
</dbReference>
<dbReference type="AlphaFoldDB" id="A0A1S6XQZ5"/>
<evidence type="ECO:0008006" key="3">
    <source>
        <dbReference type="Google" id="ProtNLM"/>
    </source>
</evidence>
<organism evidence="1 2">
    <name type="scientific">Bartonella schoenbuchensis (strain DSM 13525 / NCTC 13165 / R1)</name>
    <dbReference type="NCBI Taxonomy" id="687861"/>
    <lineage>
        <taxon>Bacteria</taxon>
        <taxon>Pseudomonadati</taxon>
        <taxon>Pseudomonadota</taxon>
        <taxon>Alphaproteobacteria</taxon>
        <taxon>Hyphomicrobiales</taxon>
        <taxon>Bartonellaceae</taxon>
        <taxon>Bartonella</taxon>
    </lineage>
</organism>
<dbReference type="Pfam" id="PF06577">
    <property type="entry name" value="EipA"/>
    <property type="match status" value="1"/>
</dbReference>